<dbReference type="Proteomes" id="UP001165243">
    <property type="component" value="Unassembled WGS sequence"/>
</dbReference>
<organism evidence="1 2">
    <name type="scientific">Lactobacillus delbrueckii subsp. bulgaricus</name>
    <dbReference type="NCBI Taxonomy" id="1585"/>
    <lineage>
        <taxon>Bacteria</taxon>
        <taxon>Bacillati</taxon>
        <taxon>Bacillota</taxon>
        <taxon>Bacilli</taxon>
        <taxon>Lactobacillales</taxon>
        <taxon>Lactobacillaceae</taxon>
        <taxon>Lactobacillus</taxon>
    </lineage>
</organism>
<sequence length="40" mass="4876">MQDFLYLKDYAAGNVHLIDIFVTCSRYEADFWQMAWEQKQ</sequence>
<proteinExistence type="predicted"/>
<dbReference type="InterPro" id="IPR016084">
    <property type="entry name" value="Haem_Oase-like_multi-hlx"/>
</dbReference>
<dbReference type="AlphaFoldDB" id="A0AAV5PC81"/>
<name>A0AAV5PC81_LACDE</name>
<dbReference type="SUPFAM" id="SSF48613">
    <property type="entry name" value="Heme oxygenase-like"/>
    <property type="match status" value="1"/>
</dbReference>
<protein>
    <submittedName>
        <fullName evidence="1">Uncharacterized protein</fullName>
    </submittedName>
</protein>
<dbReference type="EMBL" id="BSWK01000004">
    <property type="protein sequence ID" value="GMB86214.1"/>
    <property type="molecule type" value="Genomic_DNA"/>
</dbReference>
<reference evidence="1" key="1">
    <citation type="submission" date="2023-04" db="EMBL/GenBank/DDBJ databases">
        <title>Draft genome sequences of Lactobacillus delbrueckii subsp. bulgaricus ME-900 and ME-901 with improved acid tolerance.</title>
        <authorList>
            <person name="Ishida T."/>
            <person name="Yamamoto E."/>
            <person name="Koizumi A."/>
            <person name="Fujiwara S."/>
            <person name="Makino S."/>
            <person name="Kano H."/>
            <person name="Kimura K."/>
        </authorList>
    </citation>
    <scope>NUCLEOTIDE SEQUENCE</scope>
    <source>
        <strain evidence="1">ME-900</strain>
    </source>
</reference>
<gene>
    <name evidence="1" type="ORF">ME0900_05860</name>
</gene>
<accession>A0AAV5PC81</accession>
<evidence type="ECO:0000313" key="1">
    <source>
        <dbReference type="EMBL" id="GMB86214.1"/>
    </source>
</evidence>
<comment type="caution">
    <text evidence="1">The sequence shown here is derived from an EMBL/GenBank/DDBJ whole genome shotgun (WGS) entry which is preliminary data.</text>
</comment>
<dbReference type="RefSeq" id="WP_003621929.1">
    <property type="nucleotide sequence ID" value="NZ_BJMY01000023.1"/>
</dbReference>
<evidence type="ECO:0000313" key="2">
    <source>
        <dbReference type="Proteomes" id="UP001165243"/>
    </source>
</evidence>